<proteinExistence type="predicted"/>
<feature type="region of interest" description="Disordered" evidence="1">
    <location>
        <begin position="369"/>
        <end position="390"/>
    </location>
</feature>
<dbReference type="EMBL" id="JACDTZ010000002">
    <property type="protein sequence ID" value="MBA5245338.1"/>
    <property type="molecule type" value="Genomic_DNA"/>
</dbReference>
<dbReference type="Proteomes" id="UP000523682">
    <property type="component" value="Unassembled WGS sequence"/>
</dbReference>
<organism evidence="4 5">
    <name type="scientific">Corynebacterium haemomassiliense</name>
    <dbReference type="NCBI Taxonomy" id="2754726"/>
    <lineage>
        <taxon>Bacteria</taxon>
        <taxon>Bacillati</taxon>
        <taxon>Actinomycetota</taxon>
        <taxon>Actinomycetes</taxon>
        <taxon>Mycobacteriales</taxon>
        <taxon>Corynebacteriaceae</taxon>
        <taxon>Corynebacterium</taxon>
    </lineage>
</organism>
<evidence type="ECO:0000313" key="5">
    <source>
        <dbReference type="Proteomes" id="UP000523682"/>
    </source>
</evidence>
<feature type="transmembrane region" description="Helical" evidence="2">
    <location>
        <begin position="422"/>
        <end position="445"/>
    </location>
</feature>
<name>A0A7W2ECR8_9CORY</name>
<reference evidence="4 5" key="1">
    <citation type="submission" date="2020-07" db="EMBL/GenBank/DDBJ databases">
        <title>Draft genome and description of Corynebacterium haemomassiliense strain Marseile-Q3615 sp. nov.</title>
        <authorList>
            <person name="Boxberger M."/>
            <person name="La Scola B."/>
        </authorList>
    </citation>
    <scope>NUCLEOTIDE SEQUENCE [LARGE SCALE GENOMIC DNA]</scope>
    <source>
        <strain evidence="4 5">Marseille-Q3615</strain>
    </source>
</reference>
<sequence length="446" mass="48095">MRAAFRNTIAAAVAAAIAISGADVAHAAQEIELAPVRTNTATLVDSDGDGLPDIWEEQGVVLADGTEIPLPDWGADPERPDLFMQLNWMSSEYDTLKCDTHAARECANANRTSYAPSTQSLDDLVDLFADHGISLHIDAGEHYTNIPNYSDAHGGETLEYRDSYFDPSKFEAFQLINTINNLGDRANIFRPGVLGDRMRAGSNATGLSLVGDNSFYVANPGGMANAEQVRNTILHEFGHTLGLRHWGAQEFVRDIVEGSPMQAGYQSVMNYDHQFDYFNYSEQGYFADTPAGKVFVPADWDKLQMANTRIGAYAESIGARVDIADKAEVEEIEQPEEVVEVEKPEPVEVADVHEMVELVPAEEIADEPAAEAEAQPGVVPAKAEQPVKDDPKVEAKAEAKVKVEVKPAKAEAPKQADSQVNVAAIIGGVVAALAALGIGAAFLAMR</sequence>
<evidence type="ECO:0000256" key="3">
    <source>
        <dbReference type="SAM" id="SignalP"/>
    </source>
</evidence>
<evidence type="ECO:0000256" key="2">
    <source>
        <dbReference type="SAM" id="Phobius"/>
    </source>
</evidence>
<dbReference type="AlphaFoldDB" id="A0A7W2ECR8"/>
<evidence type="ECO:0000256" key="1">
    <source>
        <dbReference type="SAM" id="MobiDB-lite"/>
    </source>
</evidence>
<protein>
    <submittedName>
        <fullName evidence="4">Uncharacterized protein</fullName>
    </submittedName>
</protein>
<dbReference type="SUPFAM" id="SSF55486">
    <property type="entry name" value="Metalloproteases ('zincins'), catalytic domain"/>
    <property type="match status" value="1"/>
</dbReference>
<feature type="compositionally biased region" description="Low complexity" evidence="1">
    <location>
        <begin position="371"/>
        <end position="381"/>
    </location>
</feature>
<evidence type="ECO:0000313" key="4">
    <source>
        <dbReference type="EMBL" id="MBA5245338.1"/>
    </source>
</evidence>
<keyword evidence="2" id="KW-0812">Transmembrane</keyword>
<gene>
    <name evidence="4" type="ORF">H0193_11070</name>
</gene>
<dbReference type="InterPro" id="IPR024079">
    <property type="entry name" value="MetalloPept_cat_dom_sf"/>
</dbReference>
<keyword evidence="5" id="KW-1185">Reference proteome</keyword>
<feature type="chain" id="PRO_5031086883" evidence="3">
    <location>
        <begin position="28"/>
        <end position="446"/>
    </location>
</feature>
<comment type="caution">
    <text evidence="4">The sequence shown here is derived from an EMBL/GenBank/DDBJ whole genome shotgun (WGS) entry which is preliminary data.</text>
</comment>
<keyword evidence="3" id="KW-0732">Signal</keyword>
<keyword evidence="2" id="KW-1133">Transmembrane helix</keyword>
<dbReference type="Gene3D" id="3.40.390.10">
    <property type="entry name" value="Collagenase (Catalytic Domain)"/>
    <property type="match status" value="1"/>
</dbReference>
<dbReference type="GO" id="GO:0008237">
    <property type="term" value="F:metallopeptidase activity"/>
    <property type="evidence" value="ECO:0007669"/>
    <property type="project" value="InterPro"/>
</dbReference>
<feature type="signal peptide" evidence="3">
    <location>
        <begin position="1"/>
        <end position="27"/>
    </location>
</feature>
<dbReference type="RefSeq" id="WP_181889961.1">
    <property type="nucleotide sequence ID" value="NZ_JACDTZ010000002.1"/>
</dbReference>
<keyword evidence="2" id="KW-0472">Membrane</keyword>
<accession>A0A7W2ECR8</accession>